<evidence type="ECO:0000256" key="5">
    <source>
        <dbReference type="ARBA" id="ARBA00022840"/>
    </source>
</evidence>
<dbReference type="Pfam" id="PF13732">
    <property type="entry name" value="DrrA1-3_C"/>
    <property type="match status" value="1"/>
</dbReference>
<dbReference type="GO" id="GO:0005524">
    <property type="term" value="F:ATP binding"/>
    <property type="evidence" value="ECO:0007669"/>
    <property type="project" value="UniProtKB-KW"/>
</dbReference>
<keyword evidence="3" id="KW-0536">Nodulation</keyword>
<gene>
    <name evidence="7" type="ORF">OI18_23135</name>
</gene>
<keyword evidence="4" id="KW-0547">Nucleotide-binding</keyword>
<dbReference type="AlphaFoldDB" id="A0A0C1I9T4"/>
<dbReference type="GO" id="GO:0016887">
    <property type="term" value="F:ATP hydrolysis activity"/>
    <property type="evidence" value="ECO:0007669"/>
    <property type="project" value="InterPro"/>
</dbReference>
<dbReference type="PANTHER" id="PTHR42711:SF5">
    <property type="entry name" value="ABC TRANSPORTER ATP-BINDING PROTEIN NATA"/>
    <property type="match status" value="1"/>
</dbReference>
<dbReference type="EMBL" id="JSVC01000045">
    <property type="protein sequence ID" value="KIC90775.1"/>
    <property type="molecule type" value="Genomic_DNA"/>
</dbReference>
<dbReference type="InterPro" id="IPR025302">
    <property type="entry name" value="DrrA1/2-like_C"/>
</dbReference>
<reference evidence="7 8" key="1">
    <citation type="submission" date="2014-11" db="EMBL/GenBank/DDBJ databases">
        <title>Genome sequence of Flavihumibacter solisilvae 3-3.</title>
        <authorList>
            <person name="Zhou G."/>
            <person name="Li M."/>
            <person name="Wang G."/>
        </authorList>
    </citation>
    <scope>NUCLEOTIDE SEQUENCE [LARGE SCALE GENOMIC DNA]</scope>
    <source>
        <strain evidence="7 8">3-3</strain>
    </source>
</reference>
<dbReference type="InterPro" id="IPR050763">
    <property type="entry name" value="ABC_transporter_ATP-binding"/>
</dbReference>
<evidence type="ECO:0000256" key="2">
    <source>
        <dbReference type="ARBA" id="ARBA00022448"/>
    </source>
</evidence>
<dbReference type="STRING" id="1349421.OI18_23135"/>
<dbReference type="PROSITE" id="PS50893">
    <property type="entry name" value="ABC_TRANSPORTER_2"/>
    <property type="match status" value="1"/>
</dbReference>
<keyword evidence="8" id="KW-1185">Reference proteome</keyword>
<evidence type="ECO:0000256" key="4">
    <source>
        <dbReference type="ARBA" id="ARBA00022741"/>
    </source>
</evidence>
<evidence type="ECO:0000259" key="6">
    <source>
        <dbReference type="PROSITE" id="PS50893"/>
    </source>
</evidence>
<dbReference type="Pfam" id="PF00005">
    <property type="entry name" value="ABC_tran"/>
    <property type="match status" value="1"/>
</dbReference>
<dbReference type="PANTHER" id="PTHR42711">
    <property type="entry name" value="ABC TRANSPORTER ATP-BINDING PROTEIN"/>
    <property type="match status" value="1"/>
</dbReference>
<comment type="caution">
    <text evidence="7">The sequence shown here is derived from an EMBL/GenBank/DDBJ whole genome shotgun (WGS) entry which is preliminary data.</text>
</comment>
<dbReference type="SUPFAM" id="SSF52540">
    <property type="entry name" value="P-loop containing nucleoside triphosphate hydrolases"/>
    <property type="match status" value="1"/>
</dbReference>
<dbReference type="CDD" id="cd03269">
    <property type="entry name" value="ABC_putative_ATPase"/>
    <property type="match status" value="1"/>
</dbReference>
<dbReference type="SMART" id="SM00382">
    <property type="entry name" value="AAA"/>
    <property type="match status" value="1"/>
</dbReference>
<dbReference type="RefSeq" id="WP_039144655.1">
    <property type="nucleotide sequence ID" value="NZ_JSVC01000045.1"/>
</dbReference>
<name>A0A0C1I9T4_9BACT</name>
<organism evidence="7 8">
    <name type="scientific">Flavihumibacter solisilvae</name>
    <dbReference type="NCBI Taxonomy" id="1349421"/>
    <lineage>
        <taxon>Bacteria</taxon>
        <taxon>Pseudomonadati</taxon>
        <taxon>Bacteroidota</taxon>
        <taxon>Chitinophagia</taxon>
        <taxon>Chitinophagales</taxon>
        <taxon>Chitinophagaceae</taxon>
        <taxon>Flavihumibacter</taxon>
    </lineage>
</organism>
<protein>
    <submittedName>
        <fullName evidence="7">ABC transporter ATP-binding protein</fullName>
    </submittedName>
</protein>
<dbReference type="InterPro" id="IPR003593">
    <property type="entry name" value="AAA+_ATPase"/>
</dbReference>
<accession>A0A0C1I9T4</accession>
<dbReference type="InterPro" id="IPR027417">
    <property type="entry name" value="P-loop_NTPase"/>
</dbReference>
<comment type="similarity">
    <text evidence="1">Belongs to the ABC transporter superfamily.</text>
</comment>
<dbReference type="Proteomes" id="UP000031408">
    <property type="component" value="Unassembled WGS sequence"/>
</dbReference>
<evidence type="ECO:0000313" key="8">
    <source>
        <dbReference type="Proteomes" id="UP000031408"/>
    </source>
</evidence>
<evidence type="ECO:0000256" key="3">
    <source>
        <dbReference type="ARBA" id="ARBA00022458"/>
    </source>
</evidence>
<dbReference type="InterPro" id="IPR003439">
    <property type="entry name" value="ABC_transporter-like_ATP-bd"/>
</dbReference>
<sequence>MALLEVQHLKKYYATQKAVDDVSFSVQPGSIFGLLGPNGAGKTTLLRMITGIFYPDEGNVLLDGRPFQAETDILRIGYMPEERGLYKKMKIGDQAVYLAQLKGLPRDKAIAKVKEWFEKFEMQSWWSKKVEDLSKGMGQKLQFVTTVLHEPGLIILDEPFSGLDPVNSNLIKEEIFKLAKAGSTIIFSTHRMEQVEEICDQIILINKGRKILDGKVDTVKQQFKENLYLLQTDSEQIPVTHGFTIKERDGHEWIIQLNEQTSVNEMLTQLIANNVNIKGFNEILPSLNDIFIRLVNGSQSASRQFQPVTA</sequence>
<dbReference type="OrthoDB" id="9785229at2"/>
<evidence type="ECO:0000256" key="1">
    <source>
        <dbReference type="ARBA" id="ARBA00005417"/>
    </source>
</evidence>
<keyword evidence="5 7" id="KW-0067">ATP-binding</keyword>
<evidence type="ECO:0000313" key="7">
    <source>
        <dbReference type="EMBL" id="KIC90775.1"/>
    </source>
</evidence>
<dbReference type="Gene3D" id="3.40.50.300">
    <property type="entry name" value="P-loop containing nucleotide triphosphate hydrolases"/>
    <property type="match status" value="1"/>
</dbReference>
<proteinExistence type="inferred from homology"/>
<keyword evidence="2" id="KW-0813">Transport</keyword>
<feature type="domain" description="ABC transporter" evidence="6">
    <location>
        <begin position="4"/>
        <end position="232"/>
    </location>
</feature>